<dbReference type="InterPro" id="IPR000182">
    <property type="entry name" value="GNAT_dom"/>
</dbReference>
<accession>A0A3A9AHJ0</accession>
<name>A0A3A9AHJ0_9FIRM</name>
<dbReference type="PROSITE" id="PS51186">
    <property type="entry name" value="GNAT"/>
    <property type="match status" value="1"/>
</dbReference>
<dbReference type="EMBL" id="RAYQ01000011">
    <property type="protein sequence ID" value="RKI91090.1"/>
    <property type="molecule type" value="Genomic_DNA"/>
</dbReference>
<feature type="domain" description="N-acetyltransferase" evidence="1">
    <location>
        <begin position="1"/>
        <end position="129"/>
    </location>
</feature>
<dbReference type="RefSeq" id="WP_120469811.1">
    <property type="nucleotide sequence ID" value="NZ_RAYQ01000011.1"/>
</dbReference>
<evidence type="ECO:0000313" key="3">
    <source>
        <dbReference type="Proteomes" id="UP000280696"/>
    </source>
</evidence>
<dbReference type="Proteomes" id="UP000280696">
    <property type="component" value="Unassembled WGS sequence"/>
</dbReference>
<evidence type="ECO:0000259" key="1">
    <source>
        <dbReference type="PROSITE" id="PS51186"/>
    </source>
</evidence>
<organism evidence="2 3">
    <name type="scientific">Parablautia intestinalis</name>
    <dbReference type="NCBI Taxonomy" id="2320100"/>
    <lineage>
        <taxon>Bacteria</taxon>
        <taxon>Bacillati</taxon>
        <taxon>Bacillota</taxon>
        <taxon>Clostridia</taxon>
        <taxon>Lachnospirales</taxon>
        <taxon>Lachnospiraceae</taxon>
        <taxon>Parablautia</taxon>
    </lineage>
</organism>
<dbReference type="SUPFAM" id="SSF55729">
    <property type="entry name" value="Acyl-CoA N-acyltransferases (Nat)"/>
    <property type="match status" value="1"/>
</dbReference>
<dbReference type="OrthoDB" id="2610997at2"/>
<protein>
    <submittedName>
        <fullName evidence="2">GNAT family N-acetyltransferase</fullName>
    </submittedName>
</protein>
<sequence length="129" mass="14635">MVRLAAGEDAPQLEILNNEFNGVGVSHKYIKQSLLSNEREIVVVDEEDGIIAGFVCVQLKKSFCYEEYMPEITEVYVSQAYRRKGIASKMIMFAEKFITDHYLLGAVPFRIEFAEVKPCGMARLNHALL</sequence>
<dbReference type="CDD" id="cd04301">
    <property type="entry name" value="NAT_SF"/>
    <property type="match status" value="1"/>
</dbReference>
<comment type="caution">
    <text evidence="2">The sequence shown here is derived from an EMBL/GenBank/DDBJ whole genome shotgun (WGS) entry which is preliminary data.</text>
</comment>
<evidence type="ECO:0000313" key="2">
    <source>
        <dbReference type="EMBL" id="RKI91090.1"/>
    </source>
</evidence>
<gene>
    <name evidence="2" type="ORF">D7V94_11325</name>
</gene>
<dbReference type="AlphaFoldDB" id="A0A3A9AHJ0"/>
<reference evidence="2 3" key="1">
    <citation type="submission" date="2018-09" db="EMBL/GenBank/DDBJ databases">
        <title>Murine metabolic-syndrome-specific gut microbial biobank.</title>
        <authorList>
            <person name="Liu C."/>
        </authorList>
    </citation>
    <scope>NUCLEOTIDE SEQUENCE [LARGE SCALE GENOMIC DNA]</scope>
    <source>
        <strain evidence="2 3">0.1xD8-82</strain>
    </source>
</reference>
<keyword evidence="3" id="KW-1185">Reference proteome</keyword>
<dbReference type="Pfam" id="PF00583">
    <property type="entry name" value="Acetyltransf_1"/>
    <property type="match status" value="1"/>
</dbReference>
<dbReference type="GO" id="GO:0016747">
    <property type="term" value="F:acyltransferase activity, transferring groups other than amino-acyl groups"/>
    <property type="evidence" value="ECO:0007669"/>
    <property type="project" value="InterPro"/>
</dbReference>
<proteinExistence type="predicted"/>
<dbReference type="InterPro" id="IPR016181">
    <property type="entry name" value="Acyl_CoA_acyltransferase"/>
</dbReference>
<keyword evidence="2" id="KW-0808">Transferase</keyword>
<dbReference type="Gene3D" id="3.40.630.30">
    <property type="match status" value="1"/>
</dbReference>